<dbReference type="NCBIfam" id="NF033788">
    <property type="entry name" value="HTH_metalloreg"/>
    <property type="match status" value="1"/>
</dbReference>
<dbReference type="GO" id="GO:0003700">
    <property type="term" value="F:DNA-binding transcription factor activity"/>
    <property type="evidence" value="ECO:0007669"/>
    <property type="project" value="InterPro"/>
</dbReference>
<evidence type="ECO:0000259" key="5">
    <source>
        <dbReference type="PROSITE" id="PS50987"/>
    </source>
</evidence>
<evidence type="ECO:0000256" key="2">
    <source>
        <dbReference type="ARBA" id="ARBA00023125"/>
    </source>
</evidence>
<dbReference type="Pfam" id="PF01022">
    <property type="entry name" value="HTH_5"/>
    <property type="match status" value="1"/>
</dbReference>
<sequence length="184" mass="19798">MMSSEIFAVLADPTRRALLVALSTGERPVGDLVEEVGASQPTVSKHLRILREAALVEQRADGQRRLYRVNAAGLEPIRQWLQQFAALTAADQVNQTGSNPVQTRVVPRPSSAVSGQRGALSDQTGSVPREAEAGPSKVVLQPDGAPHTPSVPVLDPHVVLQSDEQPRSRGLLAQVLRRRRGRSG</sequence>
<keyword evidence="3" id="KW-0804">Transcription</keyword>
<evidence type="ECO:0000256" key="4">
    <source>
        <dbReference type="SAM" id="MobiDB-lite"/>
    </source>
</evidence>
<protein>
    <submittedName>
        <fullName evidence="6">Winged helix-turn-helix transcriptional regulator</fullName>
    </submittedName>
</protein>
<dbReference type="InterPro" id="IPR036388">
    <property type="entry name" value="WH-like_DNA-bd_sf"/>
</dbReference>
<dbReference type="PROSITE" id="PS50987">
    <property type="entry name" value="HTH_ARSR_2"/>
    <property type="match status" value="1"/>
</dbReference>
<accession>A0A846THL3</accession>
<keyword evidence="1" id="KW-0805">Transcription regulation</keyword>
<dbReference type="SMART" id="SM00418">
    <property type="entry name" value="HTH_ARSR"/>
    <property type="match status" value="1"/>
</dbReference>
<evidence type="ECO:0000313" key="6">
    <source>
        <dbReference type="EMBL" id="NKE08648.1"/>
    </source>
</evidence>
<dbReference type="RefSeq" id="WP_119933194.1">
    <property type="nucleotide sequence ID" value="NZ_JAAVUN010000001.1"/>
</dbReference>
<dbReference type="PANTHER" id="PTHR33154:SF33">
    <property type="entry name" value="TRANSCRIPTIONAL REPRESSOR SDPR"/>
    <property type="match status" value="1"/>
</dbReference>
<comment type="caution">
    <text evidence="6">The sequence shown here is derived from an EMBL/GenBank/DDBJ whole genome shotgun (WGS) entry which is preliminary data.</text>
</comment>
<keyword evidence="2" id="KW-0238">DNA-binding</keyword>
<gene>
    <name evidence="6" type="ORF">GTW58_01530</name>
</gene>
<dbReference type="EMBL" id="JAAVUN010000001">
    <property type="protein sequence ID" value="NKE08648.1"/>
    <property type="molecule type" value="Genomic_DNA"/>
</dbReference>
<evidence type="ECO:0000256" key="3">
    <source>
        <dbReference type="ARBA" id="ARBA00023163"/>
    </source>
</evidence>
<dbReference type="SUPFAM" id="SSF46785">
    <property type="entry name" value="Winged helix' DNA-binding domain"/>
    <property type="match status" value="1"/>
</dbReference>
<dbReference type="PANTHER" id="PTHR33154">
    <property type="entry name" value="TRANSCRIPTIONAL REGULATOR, ARSR FAMILY"/>
    <property type="match status" value="1"/>
</dbReference>
<feature type="domain" description="HTH arsR-type" evidence="5">
    <location>
        <begin position="1"/>
        <end position="92"/>
    </location>
</feature>
<dbReference type="Proteomes" id="UP000521379">
    <property type="component" value="Unassembled WGS sequence"/>
</dbReference>
<keyword evidence="7" id="KW-1185">Reference proteome</keyword>
<feature type="region of interest" description="Disordered" evidence="4">
    <location>
        <begin position="95"/>
        <end position="184"/>
    </location>
</feature>
<evidence type="ECO:0000256" key="1">
    <source>
        <dbReference type="ARBA" id="ARBA00023015"/>
    </source>
</evidence>
<dbReference type="Gene3D" id="1.10.10.10">
    <property type="entry name" value="Winged helix-like DNA-binding domain superfamily/Winged helix DNA-binding domain"/>
    <property type="match status" value="1"/>
</dbReference>
<proteinExistence type="predicted"/>
<dbReference type="GO" id="GO:0003677">
    <property type="term" value="F:DNA binding"/>
    <property type="evidence" value="ECO:0007669"/>
    <property type="project" value="UniProtKB-KW"/>
</dbReference>
<evidence type="ECO:0000313" key="7">
    <source>
        <dbReference type="Proteomes" id="UP000521379"/>
    </source>
</evidence>
<dbReference type="InterPro" id="IPR036390">
    <property type="entry name" value="WH_DNA-bd_sf"/>
</dbReference>
<organism evidence="6 7">
    <name type="scientific">Kocuria subflava</name>
    <dbReference type="NCBI Taxonomy" id="1736139"/>
    <lineage>
        <taxon>Bacteria</taxon>
        <taxon>Bacillati</taxon>
        <taxon>Actinomycetota</taxon>
        <taxon>Actinomycetes</taxon>
        <taxon>Micrococcales</taxon>
        <taxon>Micrococcaceae</taxon>
        <taxon>Kocuria</taxon>
    </lineage>
</organism>
<dbReference type="InterPro" id="IPR011991">
    <property type="entry name" value="ArsR-like_HTH"/>
</dbReference>
<name>A0A846THL3_9MICC</name>
<dbReference type="CDD" id="cd00090">
    <property type="entry name" value="HTH_ARSR"/>
    <property type="match status" value="1"/>
</dbReference>
<dbReference type="InterPro" id="IPR051081">
    <property type="entry name" value="HTH_MetalResp_TranReg"/>
</dbReference>
<dbReference type="PRINTS" id="PR00778">
    <property type="entry name" value="HTHARSR"/>
</dbReference>
<dbReference type="InterPro" id="IPR001845">
    <property type="entry name" value="HTH_ArsR_DNA-bd_dom"/>
</dbReference>
<dbReference type="AlphaFoldDB" id="A0A846THL3"/>
<reference evidence="6 7" key="1">
    <citation type="submission" date="2020-02" db="EMBL/GenBank/DDBJ databases">
        <authorList>
            <person name="Sun Q."/>
        </authorList>
    </citation>
    <scope>NUCLEOTIDE SEQUENCE [LARGE SCALE GENOMIC DNA]</scope>
    <source>
        <strain evidence="6 7">YIM 13062</strain>
    </source>
</reference>